<protein>
    <recommendedName>
        <fullName evidence="5">RING-type domain-containing protein</fullName>
    </recommendedName>
</protein>
<dbReference type="InterPro" id="IPR013083">
    <property type="entry name" value="Znf_RING/FYVE/PHD"/>
</dbReference>
<keyword evidence="1" id="KW-0175">Coiled coil</keyword>
<sequence>MATTLDTDIIQVLVDYPDDPKLTWHHRLLLYELGPGRWVCATPDFLVQVLDLTGHRVLPLACAGTCWFDPLTLDQREDLFLRGGQLARVLGHQPAAGAVGAAADRHWRVSDTGHERFNEVIADGGMIGDRAVGRGEPQLGRRQVGQADAVTALNSTFASRVGRPLQPRRPRPTKQVATSAQQSILGRVTERVDDQRWASSALAPTDFWLILGGALNDAPGKVEVDGPPPRPCVDPRLRRSRRLLKELTTTLHRGNLAGFRRSVKAFISLFTVIKKYPATPGAASALDLSDEDGFYQMCFKVMSDWFGVDCRMTAAEAGMTEVFDVAGGKGTWLPVAAEAARPCFCDVPMGWARALYICHSALTDAMVESLVRAMRCDSALAEAQLLRDGRPAPRLAKGKPVAAPYVDNGNLLCFDREDVSIFHESMATVLCESGFTLRGNVECDPNLDMVGFEFQGEVMRIALGHLVNSFMLARQALSVLSKLRGCAILTGVVGERELRDVCQRRERWRFADAEVENSVWLGANAGDRPARRAARVSNPAPVEAKMAVEAGPPRPQATGIAPALPDSMAALGRWQRLLLGARQRREAIHMKEARIAMTGLYHAARDPASHGGAALSLGDVLSEVAATERSRAGNPALQVICRRAAVVELGAEVKWARRYVETRLGLAAGGARAAGAGVANSAGPKGSEGSRAGLGRADFAVKVLKACRKSGVSASLENPASSRLLKYPPLASMFNKMRCESIEYHCCRYGAPYKKPAGFIANLPELKIIGRKCACKVPHEIFEGKVKALGGAGTHVWKWQIFLAAAYPRGLRRVAAEGLERGALGRSALRRDGEPLLDPRWEGELAAAARVAQPEPLAAPTCTRRFATGWERAAGRQLCGDSAERRRLALRSLGWAAGEPGELLGARQRRSSHRRAVAKEVVATPGQESYLKQRSVGPATLRVYQRECDDLTARWKAQHPVVETPEARDKALESYLDKLYFDGEPSSRANNAIHALMFHIDEVWAKSPHFPRTRRALRGFCKALQARSRDGGPWEAALALARWMGEQRSLVMVNSAALTLVLFDRYLRASEGLGLGRDQLTPPQCARGGRRCWAAMICTEEEGRPTKSGDFDDAVIFGETSEIRRPFLSMELSVLHRATADGELAFAGLAPAGFERISHRGVEELKFGSLQRAELVAELAGAASERRREGGASTPAAAPAAAAEAAPRPCTVDRGGSSCSGSRAPGPPPERRDAGVQCDADSVATEPRGDPLSSRQGFDLLAGLLDSPGAAARQSLLLRLQGEELGAVEAELEASLRLVRRERHERLERQLRSAERRHAEECRGRQNLEEDLPRGLPQAAKTTLFMPCRHLCTCEACGAQLDDACPICRADIRERVKCIQP</sequence>
<keyword evidence="4" id="KW-1185">Reference proteome</keyword>
<feature type="compositionally biased region" description="Low complexity" evidence="2">
    <location>
        <begin position="1195"/>
        <end position="1207"/>
    </location>
</feature>
<dbReference type="EMBL" id="CAUYUJ010016993">
    <property type="protein sequence ID" value="CAK0870753.1"/>
    <property type="molecule type" value="Genomic_DNA"/>
</dbReference>
<organism evidence="3 4">
    <name type="scientific">Prorocentrum cordatum</name>
    <dbReference type="NCBI Taxonomy" id="2364126"/>
    <lineage>
        <taxon>Eukaryota</taxon>
        <taxon>Sar</taxon>
        <taxon>Alveolata</taxon>
        <taxon>Dinophyceae</taxon>
        <taxon>Prorocentrales</taxon>
        <taxon>Prorocentraceae</taxon>
        <taxon>Prorocentrum</taxon>
    </lineage>
</organism>
<dbReference type="Pfam" id="PF13920">
    <property type="entry name" value="zf-C3HC4_3"/>
    <property type="match status" value="1"/>
</dbReference>
<evidence type="ECO:0000313" key="4">
    <source>
        <dbReference type="Proteomes" id="UP001189429"/>
    </source>
</evidence>
<reference evidence="3" key="1">
    <citation type="submission" date="2023-10" db="EMBL/GenBank/DDBJ databases">
        <authorList>
            <person name="Chen Y."/>
            <person name="Shah S."/>
            <person name="Dougan E. K."/>
            <person name="Thang M."/>
            <person name="Chan C."/>
        </authorList>
    </citation>
    <scope>NUCLEOTIDE SEQUENCE [LARGE SCALE GENOMIC DNA]</scope>
</reference>
<dbReference type="CDD" id="cd16649">
    <property type="entry name" value="mRING-HC-C3HC5_CGRF1-like"/>
    <property type="match status" value="1"/>
</dbReference>
<feature type="coiled-coil region" evidence="1">
    <location>
        <begin position="1297"/>
        <end position="1331"/>
    </location>
</feature>
<dbReference type="Gene3D" id="3.30.40.10">
    <property type="entry name" value="Zinc/RING finger domain, C3HC4 (zinc finger)"/>
    <property type="match status" value="1"/>
</dbReference>
<evidence type="ECO:0000256" key="2">
    <source>
        <dbReference type="SAM" id="MobiDB-lite"/>
    </source>
</evidence>
<evidence type="ECO:0000313" key="3">
    <source>
        <dbReference type="EMBL" id="CAK0870753.1"/>
    </source>
</evidence>
<evidence type="ECO:0000256" key="1">
    <source>
        <dbReference type="SAM" id="Coils"/>
    </source>
</evidence>
<gene>
    <name evidence="3" type="ORF">PCOR1329_LOCUS56773</name>
</gene>
<proteinExistence type="predicted"/>
<accession>A0ABN9VCF3</accession>
<dbReference type="Proteomes" id="UP001189429">
    <property type="component" value="Unassembled WGS sequence"/>
</dbReference>
<comment type="caution">
    <text evidence="3">The sequence shown here is derived from an EMBL/GenBank/DDBJ whole genome shotgun (WGS) entry which is preliminary data.</text>
</comment>
<evidence type="ECO:0008006" key="5">
    <source>
        <dbReference type="Google" id="ProtNLM"/>
    </source>
</evidence>
<name>A0ABN9VCF3_9DINO</name>
<feature type="region of interest" description="Disordered" evidence="2">
    <location>
        <begin position="1186"/>
        <end position="1254"/>
    </location>
</feature>